<comment type="cofactor">
    <cofactor evidence="9">
        <name>Zn(2+)</name>
        <dbReference type="ChEBI" id="CHEBI:29105"/>
    </cofactor>
    <text evidence="9">Binds 1 zinc ion per subunit.</text>
</comment>
<dbReference type="SMART" id="SM00209">
    <property type="entry name" value="TSP1"/>
    <property type="match status" value="2"/>
</dbReference>
<keyword evidence="6" id="KW-1015">Disulfide bond</keyword>
<sequence length="178" mass="20547">MYDFESIMHYGNYLFSKNKRMTMVSIKNPRLLFGNKLRLSKTDIMQLNTVYDCKTPRGGWSSWTDWGPCDRQCTMIRERFCAARDRSKCPEVDPDGVQKQKKRCGTEECNVPLNGHWGRWAAWSACSRSCGKAYQTRSRMCDDPSPQFNGDICEGVLVEVQMCKGNRPRCTKTRSRSS</sequence>
<dbReference type="PROSITE" id="PS50092">
    <property type="entry name" value="TSP1"/>
    <property type="match status" value="2"/>
</dbReference>
<dbReference type="InterPro" id="IPR001506">
    <property type="entry name" value="Peptidase_M12A"/>
</dbReference>
<organism evidence="11 12">
    <name type="scientific">Desmophyllum pertusum</name>
    <dbReference type="NCBI Taxonomy" id="174260"/>
    <lineage>
        <taxon>Eukaryota</taxon>
        <taxon>Metazoa</taxon>
        <taxon>Cnidaria</taxon>
        <taxon>Anthozoa</taxon>
        <taxon>Hexacorallia</taxon>
        <taxon>Scleractinia</taxon>
        <taxon>Caryophylliina</taxon>
        <taxon>Caryophylliidae</taxon>
        <taxon>Desmophyllum</taxon>
    </lineage>
</organism>
<evidence type="ECO:0000256" key="4">
    <source>
        <dbReference type="ARBA" id="ARBA00022989"/>
    </source>
</evidence>
<keyword evidence="5" id="KW-0472">Membrane</keyword>
<evidence type="ECO:0000256" key="2">
    <source>
        <dbReference type="ARBA" id="ARBA00022692"/>
    </source>
</evidence>
<dbReference type="PROSITE" id="PS51864">
    <property type="entry name" value="ASTACIN"/>
    <property type="match status" value="1"/>
</dbReference>
<dbReference type="OrthoDB" id="5964863at2759"/>
<reference evidence="11" key="1">
    <citation type="submission" date="2023-01" db="EMBL/GenBank/DDBJ databases">
        <title>Genome assembly of the deep-sea coral Lophelia pertusa.</title>
        <authorList>
            <person name="Herrera S."/>
            <person name="Cordes E."/>
        </authorList>
    </citation>
    <scope>NUCLEOTIDE SEQUENCE</scope>
    <source>
        <strain evidence="11">USNM1676648</strain>
        <tissue evidence="11">Polyp</tissue>
    </source>
</reference>
<evidence type="ECO:0000256" key="6">
    <source>
        <dbReference type="ARBA" id="ARBA00023157"/>
    </source>
</evidence>
<dbReference type="Gene3D" id="2.20.100.10">
    <property type="entry name" value="Thrombospondin type-1 (TSP1) repeat"/>
    <property type="match status" value="2"/>
</dbReference>
<dbReference type="EC" id="3.4.24.-" evidence="9"/>
<comment type="caution">
    <text evidence="8">Lacks conserved residue(s) required for the propagation of feature annotation.</text>
</comment>
<dbReference type="EMBL" id="MU826835">
    <property type="protein sequence ID" value="KAJ7372571.1"/>
    <property type="molecule type" value="Genomic_DNA"/>
</dbReference>
<dbReference type="GO" id="GO:0004222">
    <property type="term" value="F:metalloendopeptidase activity"/>
    <property type="evidence" value="ECO:0007669"/>
    <property type="project" value="UniProtKB-UniRule"/>
</dbReference>
<keyword evidence="12" id="KW-1185">Reference proteome</keyword>
<evidence type="ECO:0000313" key="12">
    <source>
        <dbReference type="Proteomes" id="UP001163046"/>
    </source>
</evidence>
<evidence type="ECO:0000313" key="11">
    <source>
        <dbReference type="EMBL" id="KAJ7372571.1"/>
    </source>
</evidence>
<dbReference type="InterPro" id="IPR036383">
    <property type="entry name" value="TSP1_rpt_sf"/>
</dbReference>
<dbReference type="AlphaFoldDB" id="A0A9W9YZV9"/>
<keyword evidence="9" id="KW-0862">Zinc</keyword>
<evidence type="ECO:0000256" key="8">
    <source>
        <dbReference type="PROSITE-ProRule" id="PRU01211"/>
    </source>
</evidence>
<evidence type="ECO:0000256" key="1">
    <source>
        <dbReference type="ARBA" id="ARBA00004167"/>
    </source>
</evidence>
<dbReference type="PANTHER" id="PTHR22906:SF53">
    <property type="entry name" value="HEMICENTIN-1"/>
    <property type="match status" value="1"/>
</dbReference>
<evidence type="ECO:0000256" key="7">
    <source>
        <dbReference type="ARBA" id="ARBA00023180"/>
    </source>
</evidence>
<comment type="subcellular location">
    <subcellularLocation>
        <location evidence="1">Membrane</location>
        <topology evidence="1">Single-pass membrane protein</topology>
    </subcellularLocation>
</comment>
<dbReference type="Proteomes" id="UP001163046">
    <property type="component" value="Unassembled WGS sequence"/>
</dbReference>
<comment type="caution">
    <text evidence="11">The sequence shown here is derived from an EMBL/GenBank/DDBJ whole genome shotgun (WGS) entry which is preliminary data.</text>
</comment>
<evidence type="ECO:0000256" key="3">
    <source>
        <dbReference type="ARBA" id="ARBA00022737"/>
    </source>
</evidence>
<proteinExistence type="predicted"/>
<dbReference type="Pfam" id="PF01400">
    <property type="entry name" value="Astacin"/>
    <property type="match status" value="1"/>
</dbReference>
<dbReference type="PRINTS" id="PR01705">
    <property type="entry name" value="TSP1REPEAT"/>
</dbReference>
<feature type="domain" description="Peptidase M12A" evidence="10">
    <location>
        <begin position="1"/>
        <end position="54"/>
    </location>
</feature>
<gene>
    <name evidence="11" type="ORF">OS493_017842</name>
</gene>
<dbReference type="InterPro" id="IPR000884">
    <property type="entry name" value="TSP1_rpt"/>
</dbReference>
<dbReference type="Gene3D" id="3.40.390.10">
    <property type="entry name" value="Collagenase (Catalytic Domain)"/>
    <property type="match status" value="1"/>
</dbReference>
<keyword evidence="7" id="KW-0325">Glycoprotein</keyword>
<dbReference type="PRINTS" id="PR00480">
    <property type="entry name" value="ASTACIN"/>
</dbReference>
<name>A0A9W9YZV9_9CNID</name>
<dbReference type="SUPFAM" id="SSF82895">
    <property type="entry name" value="TSP-1 type 1 repeat"/>
    <property type="match status" value="2"/>
</dbReference>
<protein>
    <recommendedName>
        <fullName evidence="9">Metalloendopeptidase</fullName>
        <ecNumber evidence="9">3.4.24.-</ecNumber>
    </recommendedName>
</protein>
<evidence type="ECO:0000256" key="5">
    <source>
        <dbReference type="ARBA" id="ARBA00023136"/>
    </source>
</evidence>
<keyword evidence="9" id="KW-0479">Metal-binding</keyword>
<keyword evidence="3" id="KW-0677">Repeat</keyword>
<dbReference type="SUPFAM" id="SSF55486">
    <property type="entry name" value="Metalloproteases ('zincins'), catalytic domain"/>
    <property type="match status" value="1"/>
</dbReference>
<dbReference type="GO" id="GO:0016020">
    <property type="term" value="C:membrane"/>
    <property type="evidence" value="ECO:0007669"/>
    <property type="project" value="UniProtKB-SubCell"/>
</dbReference>
<dbReference type="Pfam" id="PF00090">
    <property type="entry name" value="TSP_1"/>
    <property type="match status" value="1"/>
</dbReference>
<evidence type="ECO:0000256" key="9">
    <source>
        <dbReference type="RuleBase" id="RU361183"/>
    </source>
</evidence>
<keyword evidence="4" id="KW-1133">Transmembrane helix</keyword>
<dbReference type="PANTHER" id="PTHR22906">
    <property type="entry name" value="PROPERDIN"/>
    <property type="match status" value="1"/>
</dbReference>
<keyword evidence="9" id="KW-0482">Metalloprotease</keyword>
<accession>A0A9W9YZV9</accession>
<dbReference type="InterPro" id="IPR052065">
    <property type="entry name" value="Compl_asym_regulator"/>
</dbReference>
<keyword evidence="9" id="KW-0645">Protease</keyword>
<dbReference type="GO" id="GO:0006508">
    <property type="term" value="P:proteolysis"/>
    <property type="evidence" value="ECO:0007669"/>
    <property type="project" value="UniProtKB-KW"/>
</dbReference>
<evidence type="ECO:0000259" key="10">
    <source>
        <dbReference type="PROSITE" id="PS51864"/>
    </source>
</evidence>
<keyword evidence="2" id="KW-0812">Transmembrane</keyword>
<dbReference type="GO" id="GO:0046872">
    <property type="term" value="F:metal ion binding"/>
    <property type="evidence" value="ECO:0007669"/>
    <property type="project" value="UniProtKB-KW"/>
</dbReference>
<keyword evidence="9" id="KW-0378">Hydrolase</keyword>
<dbReference type="FunFam" id="2.20.100.10:FF:000007">
    <property type="entry name" value="Thrombospondin 1"/>
    <property type="match status" value="1"/>
</dbReference>
<dbReference type="InterPro" id="IPR024079">
    <property type="entry name" value="MetalloPept_cat_dom_sf"/>
</dbReference>